<evidence type="ECO:0000313" key="11">
    <source>
        <dbReference type="Proteomes" id="UP000187717"/>
    </source>
</evidence>
<dbReference type="InterPro" id="IPR007831">
    <property type="entry name" value="T2SS_GspE_N"/>
</dbReference>
<dbReference type="Proteomes" id="UP000187717">
    <property type="component" value="Unassembled WGS sequence"/>
</dbReference>
<evidence type="ECO:0000313" key="8">
    <source>
        <dbReference type="Proteomes" id="UP000040926"/>
    </source>
</evidence>
<accession>A0A0I1CES7</accession>
<dbReference type="Proteomes" id="UP000040926">
    <property type="component" value="Unassembled WGS sequence"/>
</dbReference>
<dbReference type="Proteomes" id="UP000251393">
    <property type="component" value="Unassembled WGS sequence"/>
</dbReference>
<protein>
    <submittedName>
        <fullName evidence="7">Bacteriophage N4 adsorption protein B</fullName>
    </submittedName>
</protein>
<gene>
    <name evidence="7" type="primary">nfrB</name>
    <name evidence="3" type="ORF">ERS008175_03914</name>
    <name evidence="2" type="ORF">ERS428554_04418</name>
    <name evidence="6" type="ORF">SAMEA1569760_04180</name>
    <name evidence="4" type="ORF">SAMEA2054241_03994</name>
    <name evidence="5" type="ORF">SAMEA3356023_04415</name>
    <name evidence="7" type="ORF">SAMEA3710766_04299</name>
</gene>
<dbReference type="EMBL" id="UDYI01000195">
    <property type="protein sequence ID" value="SRR27464.1"/>
    <property type="molecule type" value="Genomic_DNA"/>
</dbReference>
<evidence type="ECO:0000313" key="9">
    <source>
        <dbReference type="Proteomes" id="UP000045991"/>
    </source>
</evidence>
<sequence length="224" mass="25263">MLMQGLISAEQLAQALAEQNGVAWESIDAWQIPSSLIAEMPASVALHYAVLPLRLENDELIVGSEDGIDPVSLAALTRKVGRKVRYFIVLRGQIVTGLRHWYARRRGHDPRAMLYNAVQHQWLTEQQAGEIWRQYVPHQFLFAEILTTLGHINRSAINVLLLRHERSSLPLGKFLVTEGVISQETLDRVLTIQRELQVSMQSLLLKAGLNTEQVAQLESENEGE</sequence>
<evidence type="ECO:0000313" key="6">
    <source>
        <dbReference type="EMBL" id="SJH59639.1"/>
    </source>
</evidence>
<evidence type="ECO:0000313" key="12">
    <source>
        <dbReference type="Proteomes" id="UP000188006"/>
    </source>
</evidence>
<dbReference type="FunFam" id="3.30.300.160:FF:000001">
    <property type="entry name" value="Bacteriophage N4 adsorption protein B"/>
    <property type="match status" value="1"/>
</dbReference>
<evidence type="ECO:0000313" key="13">
    <source>
        <dbReference type="Proteomes" id="UP000251393"/>
    </source>
</evidence>
<dbReference type="Gene3D" id="3.30.300.160">
    <property type="entry name" value="Type II secretion system, protein E, N-terminal domain"/>
    <property type="match status" value="1"/>
</dbReference>
<proteinExistence type="predicted"/>
<evidence type="ECO:0000313" key="4">
    <source>
        <dbReference type="EMBL" id="SIY36763.1"/>
    </source>
</evidence>
<name>A0A0I1CES7_SHISO</name>
<dbReference type="Proteomes" id="UP000045991">
    <property type="component" value="Unassembled WGS sequence"/>
</dbReference>
<reference evidence="10 11" key="1">
    <citation type="submission" date="2017-01" db="EMBL/GenBank/DDBJ databases">
        <authorList>
            <consortium name="Pathogen Informatics"/>
        </authorList>
    </citation>
    <scope>NUCLEOTIDE SEQUENCE [LARGE SCALE GENOMIC DNA]</scope>
    <source>
        <strain evidence="3 8">20003593_1361393</strain>
        <strain evidence="2 9">20352044</strain>
        <strain evidence="4 10">2090STDY5461769</strain>
        <strain evidence="5 11">3626STDY6095480</strain>
        <strain evidence="12">sh1405</strain>
        <strain evidence="6">Sh1405</strain>
    </source>
</reference>
<evidence type="ECO:0000313" key="3">
    <source>
        <dbReference type="EMBL" id="CSS03812.1"/>
    </source>
</evidence>
<evidence type="ECO:0000259" key="1">
    <source>
        <dbReference type="Pfam" id="PF05157"/>
    </source>
</evidence>
<organism evidence="7 13">
    <name type="scientific">Shigella sonnei</name>
    <dbReference type="NCBI Taxonomy" id="624"/>
    <lineage>
        <taxon>Bacteria</taxon>
        <taxon>Pseudomonadati</taxon>
        <taxon>Pseudomonadota</taxon>
        <taxon>Gammaproteobacteria</taxon>
        <taxon>Enterobacterales</taxon>
        <taxon>Enterobacteriaceae</taxon>
        <taxon>Shigella</taxon>
    </lineage>
</organism>
<dbReference type="EMBL" id="CXEC01000178">
    <property type="protein sequence ID" value="CSS03812.1"/>
    <property type="molecule type" value="Genomic_DNA"/>
</dbReference>
<reference evidence="7 13" key="2">
    <citation type="submission" date="2018-06" db="EMBL/GenBank/DDBJ databases">
        <authorList>
            <consortium name="Pathogen Informatics"/>
            <person name="Doyle S."/>
        </authorList>
    </citation>
    <scope>NUCLEOTIDE SEQUENCE [LARGE SCALE GENOMIC DNA]</scope>
    <source>
        <strain evidence="7 13">4028STDY6275292</strain>
    </source>
</reference>
<evidence type="ECO:0000313" key="2">
    <source>
        <dbReference type="EMBL" id="CSL05526.1"/>
    </source>
</evidence>
<dbReference type="EMBL" id="FTXV01000210">
    <property type="protein sequence ID" value="SJE56089.1"/>
    <property type="molecule type" value="Genomic_DNA"/>
</dbReference>
<dbReference type="AlphaFoldDB" id="A0A0I1CES7"/>
<dbReference type="Proteomes" id="UP000187708">
    <property type="component" value="Unassembled WGS sequence"/>
</dbReference>
<dbReference type="EMBL" id="CWXZ01000200">
    <property type="protein sequence ID" value="CSL05526.1"/>
    <property type="molecule type" value="Genomic_DNA"/>
</dbReference>
<evidence type="ECO:0000313" key="7">
    <source>
        <dbReference type="EMBL" id="SRR27464.1"/>
    </source>
</evidence>
<feature type="domain" description="Type II secretion system protein GspE N-terminal" evidence="1">
    <location>
        <begin position="21"/>
        <end position="107"/>
    </location>
</feature>
<comment type="caution">
    <text evidence="7">The sequence shown here is derived from an EMBL/GenBank/DDBJ whole genome shotgun (WGS) entry which is preliminary data.</text>
</comment>
<dbReference type="EMBL" id="FUBI01000192">
    <property type="protein sequence ID" value="SJH59639.1"/>
    <property type="molecule type" value="Genomic_DNA"/>
</dbReference>
<evidence type="ECO:0000313" key="5">
    <source>
        <dbReference type="EMBL" id="SJE56089.1"/>
    </source>
</evidence>
<dbReference type="InterPro" id="IPR037257">
    <property type="entry name" value="T2SS_E_N_sf"/>
</dbReference>
<evidence type="ECO:0000313" key="10">
    <source>
        <dbReference type="Proteomes" id="UP000187708"/>
    </source>
</evidence>
<dbReference type="SUPFAM" id="SSF160246">
    <property type="entry name" value="EspE N-terminal domain-like"/>
    <property type="match status" value="2"/>
</dbReference>
<dbReference type="EMBL" id="FTSV01000207">
    <property type="protein sequence ID" value="SIY36763.1"/>
    <property type="molecule type" value="Genomic_DNA"/>
</dbReference>
<dbReference type="Proteomes" id="UP000188006">
    <property type="component" value="Unassembled WGS sequence"/>
</dbReference>
<dbReference type="Pfam" id="PF05157">
    <property type="entry name" value="MshEN"/>
    <property type="match status" value="1"/>
</dbReference>